<dbReference type="SUPFAM" id="SSF103473">
    <property type="entry name" value="MFS general substrate transporter"/>
    <property type="match status" value="1"/>
</dbReference>
<dbReference type="EMBL" id="JAEMNX010000018">
    <property type="protein sequence ID" value="MBJ7538813.1"/>
    <property type="molecule type" value="Genomic_DNA"/>
</dbReference>
<reference evidence="10" key="1">
    <citation type="submission" date="2020-12" db="EMBL/GenBank/DDBJ databases">
        <title>Marinomonas arctica sp. nov., a psychrotolerant bacterium isolated from the Arctic.</title>
        <authorList>
            <person name="Zhang Y."/>
        </authorList>
    </citation>
    <scope>NUCLEOTIDE SEQUENCE</scope>
    <source>
        <strain evidence="10">C1424</strain>
    </source>
</reference>
<keyword evidence="8" id="KW-0997">Cell inner membrane</keyword>
<feature type="domain" description="Major facilitator superfamily (MFS) profile" evidence="9">
    <location>
        <begin position="4"/>
        <end position="392"/>
    </location>
</feature>
<proteinExistence type="inferred from homology"/>
<comment type="subcellular location">
    <subcellularLocation>
        <location evidence="8">Cell inner membrane</location>
        <topology evidence="8">Multi-pass membrane protein</topology>
    </subcellularLocation>
    <subcellularLocation>
        <location evidence="1">Cell membrane</location>
        <topology evidence="1">Multi-pass membrane protein</topology>
    </subcellularLocation>
</comment>
<dbReference type="NCBIfam" id="TIGR00710">
    <property type="entry name" value="efflux_Bcr_CflA"/>
    <property type="match status" value="1"/>
</dbReference>
<dbReference type="PROSITE" id="PS50850">
    <property type="entry name" value="MFS"/>
    <property type="match status" value="1"/>
</dbReference>
<feature type="transmembrane region" description="Helical" evidence="8">
    <location>
        <begin position="214"/>
        <end position="239"/>
    </location>
</feature>
<name>A0A934JQG6_9GAMM</name>
<dbReference type="Proteomes" id="UP000628710">
    <property type="component" value="Unassembled WGS sequence"/>
</dbReference>
<feature type="transmembrane region" description="Helical" evidence="8">
    <location>
        <begin position="245"/>
        <end position="268"/>
    </location>
</feature>
<dbReference type="Gene3D" id="1.20.1720.10">
    <property type="entry name" value="Multidrug resistance protein D"/>
    <property type="match status" value="1"/>
</dbReference>
<comment type="caution">
    <text evidence="10">The sequence shown here is derived from an EMBL/GenBank/DDBJ whole genome shotgun (WGS) entry which is preliminary data.</text>
</comment>
<comment type="similarity">
    <text evidence="2 8">Belongs to the major facilitator superfamily. Bcr/CmlA family.</text>
</comment>
<feature type="transmembrane region" description="Helical" evidence="8">
    <location>
        <begin position="339"/>
        <end position="360"/>
    </location>
</feature>
<feature type="transmembrane region" description="Helical" evidence="8">
    <location>
        <begin position="98"/>
        <end position="119"/>
    </location>
</feature>
<dbReference type="InterPro" id="IPR011701">
    <property type="entry name" value="MFS"/>
</dbReference>
<keyword evidence="6 8" id="KW-1133">Transmembrane helix</keyword>
<dbReference type="Pfam" id="PF07690">
    <property type="entry name" value="MFS_1"/>
    <property type="match status" value="1"/>
</dbReference>
<accession>A0A934JQG6</accession>
<protein>
    <recommendedName>
        <fullName evidence="8">Bcr/CflA family efflux transporter</fullName>
    </recommendedName>
</protein>
<dbReference type="GO" id="GO:0005886">
    <property type="term" value="C:plasma membrane"/>
    <property type="evidence" value="ECO:0007669"/>
    <property type="project" value="UniProtKB-SubCell"/>
</dbReference>
<dbReference type="AlphaFoldDB" id="A0A934JQG6"/>
<feature type="transmembrane region" description="Helical" evidence="8">
    <location>
        <begin position="366"/>
        <end position="384"/>
    </location>
</feature>
<evidence type="ECO:0000256" key="8">
    <source>
        <dbReference type="RuleBase" id="RU365088"/>
    </source>
</evidence>
<dbReference type="CDD" id="cd17320">
    <property type="entry name" value="MFS_MdfA_MDR_like"/>
    <property type="match status" value="1"/>
</dbReference>
<evidence type="ECO:0000256" key="4">
    <source>
        <dbReference type="ARBA" id="ARBA00022475"/>
    </source>
</evidence>
<evidence type="ECO:0000313" key="10">
    <source>
        <dbReference type="EMBL" id="MBJ7538813.1"/>
    </source>
</evidence>
<organism evidence="10 11">
    <name type="scientific">Marinomonas transparens</name>
    <dbReference type="NCBI Taxonomy" id="2795388"/>
    <lineage>
        <taxon>Bacteria</taxon>
        <taxon>Pseudomonadati</taxon>
        <taxon>Pseudomonadota</taxon>
        <taxon>Gammaproteobacteria</taxon>
        <taxon>Oceanospirillales</taxon>
        <taxon>Oceanospirillaceae</taxon>
        <taxon>Marinomonas</taxon>
    </lineage>
</organism>
<dbReference type="InterPro" id="IPR050189">
    <property type="entry name" value="MFS_Efflux_Transporters"/>
</dbReference>
<keyword evidence="5 8" id="KW-0812">Transmembrane</keyword>
<feature type="transmembrane region" description="Helical" evidence="8">
    <location>
        <begin position="40"/>
        <end position="61"/>
    </location>
</feature>
<evidence type="ECO:0000256" key="3">
    <source>
        <dbReference type="ARBA" id="ARBA00022448"/>
    </source>
</evidence>
<keyword evidence="3 8" id="KW-0813">Transport</keyword>
<dbReference type="RefSeq" id="WP_199469220.1">
    <property type="nucleotide sequence ID" value="NZ_JAEMNX010000018.1"/>
</dbReference>
<dbReference type="GO" id="GO:1990961">
    <property type="term" value="P:xenobiotic detoxification by transmembrane export across the plasma membrane"/>
    <property type="evidence" value="ECO:0007669"/>
    <property type="project" value="InterPro"/>
</dbReference>
<dbReference type="GO" id="GO:0042910">
    <property type="term" value="F:xenobiotic transmembrane transporter activity"/>
    <property type="evidence" value="ECO:0007669"/>
    <property type="project" value="InterPro"/>
</dbReference>
<keyword evidence="11" id="KW-1185">Reference proteome</keyword>
<feature type="transmembrane region" description="Helical" evidence="8">
    <location>
        <begin position="304"/>
        <end position="327"/>
    </location>
</feature>
<feature type="transmembrane region" description="Helical" evidence="8">
    <location>
        <begin position="73"/>
        <end position="92"/>
    </location>
</feature>
<feature type="transmembrane region" description="Helical" evidence="8">
    <location>
        <begin position="131"/>
        <end position="156"/>
    </location>
</feature>
<evidence type="ECO:0000256" key="7">
    <source>
        <dbReference type="ARBA" id="ARBA00023136"/>
    </source>
</evidence>
<gene>
    <name evidence="10" type="ORF">I8J31_14090</name>
</gene>
<feature type="transmembrane region" description="Helical" evidence="8">
    <location>
        <begin position="162"/>
        <end position="181"/>
    </location>
</feature>
<evidence type="ECO:0000256" key="5">
    <source>
        <dbReference type="ARBA" id="ARBA00022692"/>
    </source>
</evidence>
<comment type="caution">
    <text evidence="8">Lacks conserved residue(s) required for the propagation of feature annotation.</text>
</comment>
<dbReference type="InterPro" id="IPR036259">
    <property type="entry name" value="MFS_trans_sf"/>
</dbReference>
<sequence>MKLTLPIILVLGLLAGLTPLAIDAYLPSLPSIAKSLNTNISLIQMTISLYLLMYAFLQIFFGPVSDAIGRRKVIVGGLSIFAVGSLICSVAQHFEILLIGRAVQAIGGAAVSVCIPALVKDRLSANQFAKAMSMIMLVMALAPLAAPILGGAILTILDWRYIFVFIGGMTILAIVLFLRTIPETLAVEKRTTLSFSNAIHNYITLLKTPSVMGYILSSAFNFAGMMCFVTGSSFVYIELYDVPPAYFGFFVGINVLCMMLTATINSRFVEKLGTETLSKYTSYATLFAASLMIILTFFEHPPLAFIILAGMLFIGPMGILSSAFMAGALKNAGNNNGSVTALAGTSRFSFGALSGTVVSLLHNGSFTPMLGTMAACGILSFVFFKVTSHYSTPKT</sequence>
<dbReference type="PANTHER" id="PTHR43124:SF3">
    <property type="entry name" value="CHLORAMPHENICOL EFFLUX PUMP RV0191"/>
    <property type="match status" value="1"/>
</dbReference>
<evidence type="ECO:0000256" key="1">
    <source>
        <dbReference type="ARBA" id="ARBA00004651"/>
    </source>
</evidence>
<dbReference type="NCBIfam" id="NF008314">
    <property type="entry name" value="PRK11102.1"/>
    <property type="match status" value="1"/>
</dbReference>
<keyword evidence="7 8" id="KW-0472">Membrane</keyword>
<dbReference type="InterPro" id="IPR020846">
    <property type="entry name" value="MFS_dom"/>
</dbReference>
<evidence type="ECO:0000256" key="6">
    <source>
        <dbReference type="ARBA" id="ARBA00022989"/>
    </source>
</evidence>
<evidence type="ECO:0000313" key="11">
    <source>
        <dbReference type="Proteomes" id="UP000628710"/>
    </source>
</evidence>
<keyword evidence="4" id="KW-1003">Cell membrane</keyword>
<dbReference type="PANTHER" id="PTHR43124">
    <property type="entry name" value="PURINE EFFLUX PUMP PBUE"/>
    <property type="match status" value="1"/>
</dbReference>
<feature type="transmembrane region" description="Helical" evidence="8">
    <location>
        <begin position="280"/>
        <end position="298"/>
    </location>
</feature>
<evidence type="ECO:0000256" key="2">
    <source>
        <dbReference type="ARBA" id="ARBA00006236"/>
    </source>
</evidence>
<dbReference type="InterPro" id="IPR004812">
    <property type="entry name" value="Efflux_drug-R_Bcr/CmlA"/>
</dbReference>
<evidence type="ECO:0000259" key="9">
    <source>
        <dbReference type="PROSITE" id="PS50850"/>
    </source>
</evidence>